<dbReference type="InterPro" id="IPR015915">
    <property type="entry name" value="Kelch-typ_b-propeller"/>
</dbReference>
<evidence type="ECO:0000256" key="5">
    <source>
        <dbReference type="SAM" id="SignalP"/>
    </source>
</evidence>
<dbReference type="Pfam" id="PF24681">
    <property type="entry name" value="Kelch_KLHDC2_KLHL20_DRC7"/>
    <property type="match status" value="1"/>
</dbReference>
<evidence type="ECO:0000256" key="2">
    <source>
        <dbReference type="ARBA" id="ARBA00022737"/>
    </source>
</evidence>
<gene>
    <name evidence="6" type="ORF">KVV02_008687</name>
</gene>
<keyword evidence="4" id="KW-0472">Membrane</keyword>
<keyword evidence="1" id="KW-0880">Kelch repeat</keyword>
<evidence type="ECO:0000313" key="7">
    <source>
        <dbReference type="Proteomes" id="UP000717515"/>
    </source>
</evidence>
<dbReference type="EMBL" id="JAIFTL010000248">
    <property type="protein sequence ID" value="KAG9320903.1"/>
    <property type="molecule type" value="Genomic_DNA"/>
</dbReference>
<keyword evidence="2" id="KW-0677">Repeat</keyword>
<proteinExistence type="predicted"/>
<dbReference type="Proteomes" id="UP000717515">
    <property type="component" value="Unassembled WGS sequence"/>
</dbReference>
<dbReference type="Gene3D" id="2.120.10.80">
    <property type="entry name" value="Kelch-type beta propeller"/>
    <property type="match status" value="2"/>
</dbReference>
<feature type="signal peptide" evidence="5">
    <location>
        <begin position="1"/>
        <end position="26"/>
    </location>
</feature>
<dbReference type="SUPFAM" id="SSF50965">
    <property type="entry name" value="Galactose oxidase, central domain"/>
    <property type="match status" value="1"/>
</dbReference>
<comment type="caution">
    <text evidence="6">The sequence shown here is derived from an EMBL/GenBank/DDBJ whole genome shotgun (WGS) entry which is preliminary data.</text>
</comment>
<protein>
    <recommendedName>
        <fullName evidence="8">Kelch repeat protein</fullName>
    </recommendedName>
</protein>
<feature type="chain" id="PRO_5040379784" description="Kelch repeat protein" evidence="5">
    <location>
        <begin position="27"/>
        <end position="445"/>
    </location>
</feature>
<evidence type="ECO:0000256" key="4">
    <source>
        <dbReference type="SAM" id="Phobius"/>
    </source>
</evidence>
<feature type="transmembrane region" description="Helical" evidence="4">
    <location>
        <begin position="363"/>
        <end position="387"/>
    </location>
</feature>
<dbReference type="AlphaFoldDB" id="A0A9P8CUN6"/>
<evidence type="ECO:0000256" key="1">
    <source>
        <dbReference type="ARBA" id="ARBA00022441"/>
    </source>
</evidence>
<accession>A0A9P8CUN6</accession>
<feature type="compositionally biased region" description="Basic and acidic residues" evidence="3">
    <location>
        <begin position="418"/>
        <end position="439"/>
    </location>
</feature>
<dbReference type="PANTHER" id="PTHR46093:SF18">
    <property type="entry name" value="FIBRONECTIN TYPE-III DOMAIN-CONTAINING PROTEIN"/>
    <property type="match status" value="1"/>
</dbReference>
<evidence type="ECO:0000313" key="6">
    <source>
        <dbReference type="EMBL" id="KAG9320903.1"/>
    </source>
</evidence>
<evidence type="ECO:0000256" key="3">
    <source>
        <dbReference type="SAM" id="MobiDB-lite"/>
    </source>
</evidence>
<evidence type="ECO:0008006" key="8">
    <source>
        <dbReference type="Google" id="ProtNLM"/>
    </source>
</evidence>
<sequence>MRLTALAASVLMPLLFLTIAVVPVYGQDNVVSVTGPAFARFGTKLYISGGGYTIKTNYVNTTSQFFYLDLAVAWEATSPAWRLLRSGPSNTNSPGAISGDGKTMITFLGGDQAFAWLYNVEGNSWTHSKIIVPTKLEGLYGVTDPTTGLVYVPGGYDNTKNNSLTSMLAYHFSTDTATVTTMPPNGLVNRWHYKAAWWPKGKSILYFGGYNYPSTALASTAITQYSPSTNTWSQLTTTNPGPSGRADFCMEISEDGSRLVIFGGRAFMGPTWKFTNELYVLDLDTLTWSKGQSYSATRTHSACTIVGSIFISWGGQDELSTAPLAPVLYDINNNQYITRFTPSATHVDMTPDANATDKPSHNLGAILAGVIGSLSIIALSVGIFIFIRRRERRRNTDCGPENDGPPLCVPTTGKARNPHGDPVHSLGADEHGRGPEEVRGPQAVI</sequence>
<reference evidence="6" key="1">
    <citation type="submission" date="2021-07" db="EMBL/GenBank/DDBJ databases">
        <title>Draft genome of Mortierella alpina, strain LL118, isolated from an aspen leaf litter sample.</title>
        <authorList>
            <person name="Yang S."/>
            <person name="Vinatzer B.A."/>
        </authorList>
    </citation>
    <scope>NUCLEOTIDE SEQUENCE</scope>
    <source>
        <strain evidence="6">LL118</strain>
    </source>
</reference>
<organism evidence="6 7">
    <name type="scientific">Mortierella alpina</name>
    <name type="common">Oleaginous fungus</name>
    <name type="synonym">Mortierella renispora</name>
    <dbReference type="NCBI Taxonomy" id="64518"/>
    <lineage>
        <taxon>Eukaryota</taxon>
        <taxon>Fungi</taxon>
        <taxon>Fungi incertae sedis</taxon>
        <taxon>Mucoromycota</taxon>
        <taxon>Mortierellomycotina</taxon>
        <taxon>Mortierellomycetes</taxon>
        <taxon>Mortierellales</taxon>
        <taxon>Mortierellaceae</taxon>
        <taxon>Mortierella</taxon>
    </lineage>
</organism>
<dbReference type="InterPro" id="IPR011043">
    <property type="entry name" value="Gal_Oxase/kelch_b-propeller"/>
</dbReference>
<keyword evidence="4" id="KW-0812">Transmembrane</keyword>
<keyword evidence="5" id="KW-0732">Signal</keyword>
<feature type="region of interest" description="Disordered" evidence="3">
    <location>
        <begin position="395"/>
        <end position="445"/>
    </location>
</feature>
<dbReference type="PANTHER" id="PTHR46093">
    <property type="entry name" value="ACYL-COA-BINDING DOMAIN-CONTAINING PROTEIN 5"/>
    <property type="match status" value="1"/>
</dbReference>
<keyword evidence="4" id="KW-1133">Transmembrane helix</keyword>
<name>A0A9P8CUN6_MORAP</name>